<proteinExistence type="inferred from homology"/>
<dbReference type="InterPro" id="IPR006016">
    <property type="entry name" value="UspA"/>
</dbReference>
<accession>A0ABS5DFM1</accession>
<sequence length="270" mass="28284">MTVPNQPVTVGVDGSEGSVRAAHWASAEAGRRGAALHLVFVNDDPARAAQGERAVHEIAEQCRARTPGIAVTSETAAGHPVQELLRRSETAQLLVLGARGHGVFTDALLGGVSSSVAVHARCPVAVVRNSIPDSGPVVVGSDDSQCGQDAVRFALATASRAGADLVVLRAWHEEGLLALPLTPPDRERVQHEVERSLTTQTKPLREEHPEVRIQEVVHRGHPVAGLVDAAREARLVVVGHRGGGGFDGLFLGSVASGILHHAPCPVVVVH</sequence>
<evidence type="ECO:0000313" key="3">
    <source>
        <dbReference type="EMBL" id="MBQ0924937.1"/>
    </source>
</evidence>
<protein>
    <submittedName>
        <fullName evidence="3">Universal stress protein</fullName>
    </submittedName>
</protein>
<name>A0ABS5DFM1_9PSEU</name>
<dbReference type="SUPFAM" id="SSF52402">
    <property type="entry name" value="Adenine nucleotide alpha hydrolases-like"/>
    <property type="match status" value="2"/>
</dbReference>
<dbReference type="RefSeq" id="WP_210970269.1">
    <property type="nucleotide sequence ID" value="NZ_JAGPXE010000004.1"/>
</dbReference>
<comment type="caution">
    <text evidence="3">The sequence shown here is derived from an EMBL/GenBank/DDBJ whole genome shotgun (WGS) entry which is preliminary data.</text>
</comment>
<dbReference type="Pfam" id="PF00582">
    <property type="entry name" value="Usp"/>
    <property type="match status" value="2"/>
</dbReference>
<dbReference type="InterPro" id="IPR014729">
    <property type="entry name" value="Rossmann-like_a/b/a_fold"/>
</dbReference>
<dbReference type="InterPro" id="IPR006015">
    <property type="entry name" value="Universal_stress_UspA"/>
</dbReference>
<dbReference type="EMBL" id="JAGPXE010000004">
    <property type="protein sequence ID" value="MBQ0924937.1"/>
    <property type="molecule type" value="Genomic_DNA"/>
</dbReference>
<gene>
    <name evidence="3" type="ORF">KBO27_13360</name>
</gene>
<comment type="similarity">
    <text evidence="1">Belongs to the universal stress protein A family.</text>
</comment>
<keyword evidence="4" id="KW-1185">Reference proteome</keyword>
<dbReference type="PANTHER" id="PTHR46268:SF6">
    <property type="entry name" value="UNIVERSAL STRESS PROTEIN UP12"/>
    <property type="match status" value="1"/>
</dbReference>
<organism evidence="3 4">
    <name type="scientific">Saccharopolyspora endophytica</name>
    <dbReference type="NCBI Taxonomy" id="543886"/>
    <lineage>
        <taxon>Bacteria</taxon>
        <taxon>Bacillati</taxon>
        <taxon>Actinomycetota</taxon>
        <taxon>Actinomycetes</taxon>
        <taxon>Pseudonocardiales</taxon>
        <taxon>Pseudonocardiaceae</taxon>
        <taxon>Saccharopolyspora</taxon>
    </lineage>
</organism>
<feature type="domain" description="UspA" evidence="2">
    <location>
        <begin position="136"/>
        <end position="270"/>
    </location>
</feature>
<reference evidence="3 4" key="1">
    <citation type="submission" date="2021-04" db="EMBL/GenBank/DDBJ databases">
        <title>Whole-genome sequencing of Saccharopolyspora endophytica KCTC 19397.</title>
        <authorList>
            <person name="Ay H."/>
            <person name="Saygin H."/>
            <person name="Sahin N."/>
        </authorList>
    </citation>
    <scope>NUCLEOTIDE SEQUENCE [LARGE SCALE GENOMIC DNA]</scope>
    <source>
        <strain evidence="3 4">KCTC 19397</strain>
    </source>
</reference>
<feature type="domain" description="UspA" evidence="2">
    <location>
        <begin position="6"/>
        <end position="128"/>
    </location>
</feature>
<evidence type="ECO:0000259" key="2">
    <source>
        <dbReference type="Pfam" id="PF00582"/>
    </source>
</evidence>
<evidence type="ECO:0000256" key="1">
    <source>
        <dbReference type="ARBA" id="ARBA00008791"/>
    </source>
</evidence>
<evidence type="ECO:0000313" key="4">
    <source>
        <dbReference type="Proteomes" id="UP000674084"/>
    </source>
</evidence>
<dbReference type="Gene3D" id="3.40.50.620">
    <property type="entry name" value="HUPs"/>
    <property type="match status" value="2"/>
</dbReference>
<dbReference type="PANTHER" id="PTHR46268">
    <property type="entry name" value="STRESS RESPONSE PROTEIN NHAX"/>
    <property type="match status" value="1"/>
</dbReference>
<dbReference type="PRINTS" id="PR01438">
    <property type="entry name" value="UNVRSLSTRESS"/>
</dbReference>
<dbReference type="Proteomes" id="UP000674084">
    <property type="component" value="Unassembled WGS sequence"/>
</dbReference>